<protein>
    <submittedName>
        <fullName evidence="6">Acetyl-CoA carboxylase biotin carboxylase subunit family protein</fullName>
    </submittedName>
</protein>
<evidence type="ECO:0000313" key="7">
    <source>
        <dbReference type="Proteomes" id="UP001556631"/>
    </source>
</evidence>
<dbReference type="EMBL" id="JBFPJR010000005">
    <property type="protein sequence ID" value="MEX0426744.1"/>
    <property type="molecule type" value="Genomic_DNA"/>
</dbReference>
<keyword evidence="1" id="KW-0436">Ligase</keyword>
<keyword evidence="7" id="KW-1185">Reference proteome</keyword>
<keyword evidence="2 4" id="KW-0547">Nucleotide-binding</keyword>
<dbReference type="InterPro" id="IPR052032">
    <property type="entry name" value="ATP-dep_AA_Ligase"/>
</dbReference>
<name>A0ABV3SUY0_9ACTN</name>
<sequence length="441" mass="49207">MPSANVFVVGLDEGNLRTLESLPQASEMHFHPLLHRDDLLNLEDLDLPARIAEAERILEDFDGSVDAVVGYWDFPVSSIVPILCQRFDLVGPGLDGVVRAEHKYWSRLEQAEVIDDYPAFALVPLDDESPELPEGVPFPMWLKPVKGVSSQLAFRVDDEEGFRRAVREIREGIDAFSDPFDVILDRVELPPEIEAVRGRAALAEETATGRQFTVEGYCLDDVPQVYGVVETVLYPDRSSFHHYEYPAQLPQEAHDRMVRASERVMRRLRLGSGTFNIEYFWDEESDRVLLLEVNARHSQAHAEIFRAVDGVPNHHVMIEIGLGRDPQMPHRQGEYAVAGKFFLRAFVDDAVVTGAPNADDVARVQREIAGVVSIASEVTPGMRLSELEHQDPYSYVLADIVIGADDADQLLARYEACIDALGYVAEASPLGESGGEEDDRA</sequence>
<dbReference type="PANTHER" id="PTHR43585:SF2">
    <property type="entry name" value="ATP-GRASP ENZYME FSQD"/>
    <property type="match status" value="1"/>
</dbReference>
<evidence type="ECO:0000256" key="4">
    <source>
        <dbReference type="PROSITE-ProRule" id="PRU00409"/>
    </source>
</evidence>
<evidence type="ECO:0000256" key="2">
    <source>
        <dbReference type="ARBA" id="ARBA00022741"/>
    </source>
</evidence>
<dbReference type="InterPro" id="IPR011761">
    <property type="entry name" value="ATP-grasp"/>
</dbReference>
<evidence type="ECO:0000256" key="3">
    <source>
        <dbReference type="ARBA" id="ARBA00022840"/>
    </source>
</evidence>
<evidence type="ECO:0000313" key="6">
    <source>
        <dbReference type="EMBL" id="MEX0426744.1"/>
    </source>
</evidence>
<dbReference type="Gene3D" id="3.30.470.20">
    <property type="entry name" value="ATP-grasp fold, B domain"/>
    <property type="match status" value="1"/>
</dbReference>
<gene>
    <name evidence="6" type="ORF">AB3X52_03855</name>
</gene>
<comment type="caution">
    <text evidence="6">The sequence shown here is derived from an EMBL/GenBank/DDBJ whole genome shotgun (WGS) entry which is preliminary data.</text>
</comment>
<feature type="domain" description="ATP-grasp" evidence="5">
    <location>
        <begin position="107"/>
        <end position="322"/>
    </location>
</feature>
<dbReference type="Proteomes" id="UP001556631">
    <property type="component" value="Unassembled WGS sequence"/>
</dbReference>
<dbReference type="PANTHER" id="PTHR43585">
    <property type="entry name" value="FUMIPYRROLE BIOSYNTHESIS PROTEIN C"/>
    <property type="match status" value="1"/>
</dbReference>
<proteinExistence type="predicted"/>
<keyword evidence="3 4" id="KW-0067">ATP-binding</keyword>
<organism evidence="6 7">
    <name type="scientific">Nocardioides eburneus</name>
    <dbReference type="NCBI Taxonomy" id="3231482"/>
    <lineage>
        <taxon>Bacteria</taxon>
        <taxon>Bacillati</taxon>
        <taxon>Actinomycetota</taxon>
        <taxon>Actinomycetes</taxon>
        <taxon>Propionibacteriales</taxon>
        <taxon>Nocardioidaceae</taxon>
        <taxon>Nocardioides</taxon>
    </lineage>
</organism>
<dbReference type="PROSITE" id="PS50975">
    <property type="entry name" value="ATP_GRASP"/>
    <property type="match status" value="1"/>
</dbReference>
<evidence type="ECO:0000256" key="1">
    <source>
        <dbReference type="ARBA" id="ARBA00022598"/>
    </source>
</evidence>
<accession>A0ABV3SUY0</accession>
<dbReference type="Pfam" id="PF13535">
    <property type="entry name" value="ATP-grasp_4"/>
    <property type="match status" value="1"/>
</dbReference>
<evidence type="ECO:0000259" key="5">
    <source>
        <dbReference type="PROSITE" id="PS50975"/>
    </source>
</evidence>
<dbReference type="SUPFAM" id="SSF56059">
    <property type="entry name" value="Glutathione synthetase ATP-binding domain-like"/>
    <property type="match status" value="1"/>
</dbReference>
<dbReference type="RefSeq" id="WP_367991472.1">
    <property type="nucleotide sequence ID" value="NZ_JBFPJR010000005.1"/>
</dbReference>
<reference evidence="6 7" key="1">
    <citation type="submission" date="2024-07" db="EMBL/GenBank/DDBJ databases">
        <authorList>
            <person name="Lee S."/>
            <person name="Kang M."/>
        </authorList>
    </citation>
    <scope>NUCLEOTIDE SEQUENCE [LARGE SCALE GENOMIC DNA]</scope>
    <source>
        <strain evidence="6 7">DS6</strain>
    </source>
</reference>